<evidence type="ECO:0000313" key="2">
    <source>
        <dbReference type="Proteomes" id="UP001517247"/>
    </source>
</evidence>
<sequence length="242" mass="28058">MEKVIIKASILRGDNFVTAKTDPQIIEDIFKTSLSQKNFQVINEIAVNEEILFVDVFVYQFAAEFPTVTITIRTSNGIHFVDTERTKMFVDRNAINIKLAKKLAERLPSYINKNAIFKLTTNDLLASNSISFIPDTAEKRKSSNSTINWLENKEPDFIIPNEIHYYIAYISNNYSIRNKLKNNSIKLILKINDQARFELIDIESKIDFTEKEKNKLSDFVSNFPLWIIKNPIERIEMKIGIE</sequence>
<evidence type="ECO:0000313" key="1">
    <source>
        <dbReference type="EMBL" id="MFN0255187.1"/>
    </source>
</evidence>
<reference evidence="1 2" key="1">
    <citation type="submission" date="2024-12" db="EMBL/GenBank/DDBJ databases">
        <authorList>
            <person name="Hu S."/>
        </authorList>
    </citation>
    <scope>NUCLEOTIDE SEQUENCE [LARGE SCALE GENOMIC DNA]</scope>
    <source>
        <strain evidence="1 2">THG-T11</strain>
    </source>
</reference>
<dbReference type="Proteomes" id="UP001517247">
    <property type="component" value="Unassembled WGS sequence"/>
</dbReference>
<keyword evidence="2" id="KW-1185">Reference proteome</keyword>
<dbReference type="RefSeq" id="WP_138722312.1">
    <property type="nucleotide sequence ID" value="NZ_SSHJ02000005.1"/>
</dbReference>
<gene>
    <name evidence="1" type="ORF">E6A44_006355</name>
</gene>
<proteinExistence type="predicted"/>
<organism evidence="1 2">
    <name type="scientific">Pedobacter ureilyticus</name>
    <dbReference type="NCBI Taxonomy" id="1393051"/>
    <lineage>
        <taxon>Bacteria</taxon>
        <taxon>Pseudomonadati</taxon>
        <taxon>Bacteroidota</taxon>
        <taxon>Sphingobacteriia</taxon>
        <taxon>Sphingobacteriales</taxon>
        <taxon>Sphingobacteriaceae</taxon>
        <taxon>Pedobacter</taxon>
    </lineage>
</organism>
<comment type="caution">
    <text evidence="1">The sequence shown here is derived from an EMBL/GenBank/DDBJ whole genome shotgun (WGS) entry which is preliminary data.</text>
</comment>
<accession>A0ABW9J5Q4</accession>
<name>A0ABW9J5Q4_9SPHI</name>
<dbReference type="EMBL" id="SSHJ02000005">
    <property type="protein sequence ID" value="MFN0255187.1"/>
    <property type="molecule type" value="Genomic_DNA"/>
</dbReference>
<protein>
    <submittedName>
        <fullName evidence="1">Uncharacterized protein</fullName>
    </submittedName>
</protein>